<dbReference type="AlphaFoldDB" id="A0A2V5H0D7"/>
<dbReference type="GO" id="GO:0000981">
    <property type="term" value="F:DNA-binding transcription factor activity, RNA polymerase II-specific"/>
    <property type="evidence" value="ECO:0007669"/>
    <property type="project" value="InterPro"/>
</dbReference>
<keyword evidence="2" id="KW-0805">Transcription regulation</keyword>
<dbReference type="Pfam" id="PF04082">
    <property type="entry name" value="Fungal_trans"/>
    <property type="match status" value="1"/>
</dbReference>
<proteinExistence type="predicted"/>
<evidence type="ECO:0000313" key="8">
    <source>
        <dbReference type="EMBL" id="PYI17359.1"/>
    </source>
</evidence>
<dbReference type="PROSITE" id="PS50048">
    <property type="entry name" value="ZN2_CY6_FUNGAL_2"/>
    <property type="match status" value="1"/>
</dbReference>
<dbReference type="SUPFAM" id="SSF57701">
    <property type="entry name" value="Zn2/Cys6 DNA-binding domain"/>
    <property type="match status" value="1"/>
</dbReference>
<dbReference type="GO" id="GO:0006351">
    <property type="term" value="P:DNA-templated transcription"/>
    <property type="evidence" value="ECO:0007669"/>
    <property type="project" value="InterPro"/>
</dbReference>
<evidence type="ECO:0000313" key="9">
    <source>
        <dbReference type="Proteomes" id="UP000249829"/>
    </source>
</evidence>
<feature type="compositionally biased region" description="Polar residues" evidence="6">
    <location>
        <begin position="64"/>
        <end position="77"/>
    </location>
</feature>
<dbReference type="SMART" id="SM00066">
    <property type="entry name" value="GAL4"/>
    <property type="match status" value="1"/>
</dbReference>
<evidence type="ECO:0000256" key="3">
    <source>
        <dbReference type="ARBA" id="ARBA00023125"/>
    </source>
</evidence>
<accession>A0A2V5H0D7</accession>
<keyword evidence="5" id="KW-0539">Nucleus</keyword>
<keyword evidence="3" id="KW-0238">DNA-binding</keyword>
<evidence type="ECO:0000256" key="2">
    <source>
        <dbReference type="ARBA" id="ARBA00023015"/>
    </source>
</evidence>
<dbReference type="InterPro" id="IPR036864">
    <property type="entry name" value="Zn2-C6_fun-type_DNA-bd_sf"/>
</dbReference>
<evidence type="ECO:0000256" key="6">
    <source>
        <dbReference type="SAM" id="MobiDB-lite"/>
    </source>
</evidence>
<keyword evidence="4" id="KW-0804">Transcription</keyword>
<dbReference type="GO" id="GO:0003677">
    <property type="term" value="F:DNA binding"/>
    <property type="evidence" value="ECO:0007669"/>
    <property type="project" value="UniProtKB-KW"/>
</dbReference>
<reference evidence="8 9" key="1">
    <citation type="submission" date="2018-02" db="EMBL/GenBank/DDBJ databases">
        <title>The genomes of Aspergillus section Nigri reveals drivers in fungal speciation.</title>
        <authorList>
            <consortium name="DOE Joint Genome Institute"/>
            <person name="Vesth T.C."/>
            <person name="Nybo J."/>
            <person name="Theobald S."/>
            <person name="Brandl J."/>
            <person name="Frisvad J.C."/>
            <person name="Nielsen K.F."/>
            <person name="Lyhne E.K."/>
            <person name="Kogle M.E."/>
            <person name="Kuo A."/>
            <person name="Riley R."/>
            <person name="Clum A."/>
            <person name="Nolan M."/>
            <person name="Lipzen A."/>
            <person name="Salamov A."/>
            <person name="Henrissat B."/>
            <person name="Wiebenga A."/>
            <person name="De vries R.P."/>
            <person name="Grigoriev I.V."/>
            <person name="Mortensen U.H."/>
            <person name="Andersen M.R."/>
            <person name="Baker S.E."/>
        </authorList>
    </citation>
    <scope>NUCLEOTIDE SEQUENCE [LARGE SCALE GENOMIC DNA]</scope>
    <source>
        <strain evidence="8 9">CBS 115571</strain>
    </source>
</reference>
<dbReference type="CDD" id="cd00067">
    <property type="entry name" value="GAL4"/>
    <property type="match status" value="1"/>
</dbReference>
<evidence type="ECO:0000256" key="4">
    <source>
        <dbReference type="ARBA" id="ARBA00023163"/>
    </source>
</evidence>
<dbReference type="PANTHER" id="PTHR46910:SF17">
    <property type="entry name" value="SCFA-RELATED"/>
    <property type="match status" value="1"/>
</dbReference>
<dbReference type="InterPro" id="IPR001138">
    <property type="entry name" value="Zn2Cys6_DnaBD"/>
</dbReference>
<evidence type="ECO:0000256" key="5">
    <source>
        <dbReference type="ARBA" id="ARBA00023242"/>
    </source>
</evidence>
<dbReference type="GO" id="GO:0008270">
    <property type="term" value="F:zinc ion binding"/>
    <property type="evidence" value="ECO:0007669"/>
    <property type="project" value="InterPro"/>
</dbReference>
<organism evidence="8 9">
    <name type="scientific">Aspergillus violaceofuscus (strain CBS 115571)</name>
    <dbReference type="NCBI Taxonomy" id="1450538"/>
    <lineage>
        <taxon>Eukaryota</taxon>
        <taxon>Fungi</taxon>
        <taxon>Dikarya</taxon>
        <taxon>Ascomycota</taxon>
        <taxon>Pezizomycotina</taxon>
        <taxon>Eurotiomycetes</taxon>
        <taxon>Eurotiomycetidae</taxon>
        <taxon>Eurotiales</taxon>
        <taxon>Aspergillaceae</taxon>
        <taxon>Aspergillus</taxon>
    </lineage>
</organism>
<keyword evidence="1" id="KW-0479">Metal-binding</keyword>
<feature type="compositionally biased region" description="Low complexity" evidence="6">
    <location>
        <begin position="657"/>
        <end position="670"/>
    </location>
</feature>
<dbReference type="SMART" id="SM00906">
    <property type="entry name" value="Fungal_trans"/>
    <property type="match status" value="1"/>
</dbReference>
<dbReference type="PROSITE" id="PS00463">
    <property type="entry name" value="ZN2_CY6_FUNGAL_1"/>
    <property type="match status" value="1"/>
</dbReference>
<dbReference type="Proteomes" id="UP000249829">
    <property type="component" value="Unassembled WGS sequence"/>
</dbReference>
<dbReference type="PANTHER" id="PTHR46910">
    <property type="entry name" value="TRANSCRIPTION FACTOR PDR1"/>
    <property type="match status" value="1"/>
</dbReference>
<dbReference type="Pfam" id="PF00172">
    <property type="entry name" value="Zn_clus"/>
    <property type="match status" value="1"/>
</dbReference>
<protein>
    <recommendedName>
        <fullName evidence="7">Zn(2)-C6 fungal-type domain-containing protein</fullName>
    </recommendedName>
</protein>
<dbReference type="EMBL" id="KZ825157">
    <property type="protein sequence ID" value="PYI17359.1"/>
    <property type="molecule type" value="Genomic_DNA"/>
</dbReference>
<name>A0A2V5H0D7_ASPV1</name>
<dbReference type="InterPro" id="IPR007219">
    <property type="entry name" value="XnlR_reg_dom"/>
</dbReference>
<evidence type="ECO:0000256" key="1">
    <source>
        <dbReference type="ARBA" id="ARBA00022723"/>
    </source>
</evidence>
<keyword evidence="9" id="KW-1185">Reference proteome</keyword>
<feature type="region of interest" description="Disordered" evidence="6">
    <location>
        <begin position="64"/>
        <end position="84"/>
    </location>
</feature>
<feature type="region of interest" description="Disordered" evidence="6">
    <location>
        <begin position="112"/>
        <end position="151"/>
    </location>
</feature>
<dbReference type="OMA" id="RKRCWWA"/>
<gene>
    <name evidence="8" type="ORF">BO99DRAFT_194257</name>
</gene>
<feature type="domain" description="Zn(2)-C6 fungal-type" evidence="7">
    <location>
        <begin position="11"/>
        <end position="39"/>
    </location>
</feature>
<dbReference type="InterPro" id="IPR050987">
    <property type="entry name" value="AtrR-like"/>
</dbReference>
<evidence type="ECO:0000259" key="7">
    <source>
        <dbReference type="PROSITE" id="PS50048"/>
    </source>
</evidence>
<dbReference type="CDD" id="cd12148">
    <property type="entry name" value="fungal_TF_MHR"/>
    <property type="match status" value="1"/>
</dbReference>
<dbReference type="Gene3D" id="4.10.240.10">
    <property type="entry name" value="Zn(2)-C6 fungal-type DNA-binding domain"/>
    <property type="match status" value="1"/>
</dbReference>
<feature type="region of interest" description="Disordered" evidence="6">
    <location>
        <begin position="653"/>
        <end position="674"/>
    </location>
</feature>
<sequence length="780" mass="87102">MQGSNSKVPSACQRCRRQKLKCDVQRPCTLCLRAGAHCTPGPTSRWRPYQPVTAHPALERLPVQQHSRQEVNPVTAQKTDDVSEAERVSATDDCWQSSSMLSLVDGAFRLHNTHAPPDRTTTAIPGGHVQQPSPSAPSTKEGPSHSQSKESLLSTRQYVHNGWSLPATELVSLMPPFEAASLLVDTYFDRAHWFMLIFQQDDFRQRWPKLYPQHSGRPGDFTNTAFLSTFLVVIAIGIHYVGPHRQSLLARHGVDSSLKDRILACVRAKLLDVMSLGSLEAAQTCVLLGTYYLYHGCPRLAWPVCGCGLRIAQALRLHRRLRPSDSPDFRQQYETRKRCWWAIYEIETFSAVVYGYPHSIWNADCDVEPLDPSAKLQAMQSPRTPSELRARKTTLLSYKCLMSELSVVTKEALGELYRTKTFPGEQGKPSRPRRDLQDTLKAVAKYDSHLQQWQAKLPLELQWERISDQANYLTPEEIDCDIGATGPRFESHIYQLQAMALMLAYENAMILTHRPLLSYKLRSSTEPEALPASSDRADQPRPNPFVSSIEACRTAALRMASIHSSPVLKLVAETYAVTFVSIHTFTAGVTLGILCSMDPLNQQSSASKLALQNVMEIQETLKSRSVVAEQGLDILQRLTRLVMQRELDVLLGKAKRTTPQSNSPRRPSSQGLSDELQVLSGDVASQVPTSGGLVTLNRGASSALPGPDDIFYINDPAMTDALLDFDQALLSYAPQPLGEHEETAENPILWPPTLDGFPILEQTWLWDLDNDPFFNADLEN</sequence>